<dbReference type="GO" id="GO:0097367">
    <property type="term" value="F:carbohydrate derivative binding"/>
    <property type="evidence" value="ECO:0007669"/>
    <property type="project" value="InterPro"/>
</dbReference>
<dbReference type="CDD" id="cd05013">
    <property type="entry name" value="SIS_RpiR"/>
    <property type="match status" value="1"/>
</dbReference>
<evidence type="ECO:0000256" key="3">
    <source>
        <dbReference type="ARBA" id="ARBA00023163"/>
    </source>
</evidence>
<dbReference type="KEGG" id="bfk:QN062_07125"/>
<dbReference type="GO" id="GO:1901135">
    <property type="term" value="P:carbohydrate derivative metabolic process"/>
    <property type="evidence" value="ECO:0007669"/>
    <property type="project" value="InterPro"/>
</dbReference>
<sequence length="303" mass="32691">MEDTENDFIDMKLRSAELTPLQRKISELVINKPEIIATATVSTLARDLGMNQSTITRFAEAAGFRGFSHMREYCRLRMRKRNGMLERFLSSEKSAGAQSQSHGGSGGSGGNGGETEQTRNISAQLDRDAIATTFSSISDESWSLILSTVSASARVGVIGLRQSEPVAALCAYLLGLVRSNVVELSDRYGVDLDTLNGFDEHDCIIAISTYPCSAATVKATQWAEQSRIPVIAITDEGAMPLFSQAWKSIIADTTSNSALSSMTAVFAVVQALAGDIALADPKKTASHLQHEESIIRQFGVYAE</sequence>
<dbReference type="Gene3D" id="1.10.10.10">
    <property type="entry name" value="Winged helix-like DNA-binding domain superfamily/Winged helix DNA-binding domain"/>
    <property type="match status" value="1"/>
</dbReference>
<feature type="compositionally biased region" description="Gly residues" evidence="4">
    <location>
        <begin position="103"/>
        <end position="113"/>
    </location>
</feature>
<feature type="region of interest" description="Disordered" evidence="4">
    <location>
        <begin position="91"/>
        <end position="117"/>
    </location>
</feature>
<reference evidence="8" key="1">
    <citation type="submission" date="2023-07" db="EMBL/GenBank/DDBJ databases">
        <title>Bifidobacterium aquikefiriaerophilum sp. nov. and Bifidobacterium eccum sp. nov., isolated from water kefir.</title>
        <authorList>
            <person name="Breselge S."/>
            <person name="Bellassi P."/>
            <person name="Barcenilla C."/>
            <person name="Alvarez-Ordonez A."/>
            <person name="Morelli L."/>
            <person name="Cotter P.D."/>
        </authorList>
    </citation>
    <scope>NUCLEOTIDE SEQUENCE</scope>
    <source>
        <strain evidence="8">WK012_4_13</strain>
        <strain evidence="7">WK013_4_14</strain>
        <strain evidence="6">WK048_4_13</strain>
    </source>
</reference>
<evidence type="ECO:0000256" key="1">
    <source>
        <dbReference type="ARBA" id="ARBA00023015"/>
    </source>
</evidence>
<evidence type="ECO:0000313" key="7">
    <source>
        <dbReference type="EMBL" id="XDS48941.1"/>
    </source>
</evidence>
<dbReference type="Pfam" id="PF01418">
    <property type="entry name" value="HTH_6"/>
    <property type="match status" value="1"/>
</dbReference>
<dbReference type="InterPro" id="IPR009057">
    <property type="entry name" value="Homeodomain-like_sf"/>
</dbReference>
<dbReference type="SUPFAM" id="SSF46689">
    <property type="entry name" value="Homeodomain-like"/>
    <property type="match status" value="1"/>
</dbReference>
<dbReference type="InterPro" id="IPR046348">
    <property type="entry name" value="SIS_dom_sf"/>
</dbReference>
<proteinExistence type="predicted"/>
<dbReference type="PANTHER" id="PTHR30514">
    <property type="entry name" value="GLUCOKINASE"/>
    <property type="match status" value="1"/>
</dbReference>
<dbReference type="SUPFAM" id="SSF53697">
    <property type="entry name" value="SIS domain"/>
    <property type="match status" value="1"/>
</dbReference>
<evidence type="ECO:0000259" key="5">
    <source>
        <dbReference type="PROSITE" id="PS51071"/>
    </source>
</evidence>
<dbReference type="EMBL" id="CP129675">
    <property type="protein sequence ID" value="XDS46280.1"/>
    <property type="molecule type" value="Genomic_DNA"/>
</dbReference>
<dbReference type="InterPro" id="IPR047640">
    <property type="entry name" value="RpiR-like"/>
</dbReference>
<dbReference type="Pfam" id="PF01380">
    <property type="entry name" value="SIS"/>
    <property type="match status" value="1"/>
</dbReference>
<dbReference type="InterPro" id="IPR035472">
    <property type="entry name" value="RpiR-like_SIS"/>
</dbReference>
<feature type="domain" description="HTH rpiR-type" evidence="5">
    <location>
        <begin position="5"/>
        <end position="81"/>
    </location>
</feature>
<dbReference type="EMBL" id="CP129682">
    <property type="protein sequence ID" value="XDS48941.1"/>
    <property type="molecule type" value="Genomic_DNA"/>
</dbReference>
<dbReference type="GO" id="GO:0003700">
    <property type="term" value="F:DNA-binding transcription factor activity"/>
    <property type="evidence" value="ECO:0007669"/>
    <property type="project" value="InterPro"/>
</dbReference>
<dbReference type="GO" id="GO:0003677">
    <property type="term" value="F:DNA binding"/>
    <property type="evidence" value="ECO:0007669"/>
    <property type="project" value="UniProtKB-KW"/>
</dbReference>
<keyword evidence="3" id="KW-0804">Transcription</keyword>
<name>A0AB39UM86_9BIFI</name>
<evidence type="ECO:0000313" key="8">
    <source>
        <dbReference type="EMBL" id="XDS50166.1"/>
    </source>
</evidence>
<keyword evidence="2" id="KW-0238">DNA-binding</keyword>
<dbReference type="AlphaFoldDB" id="A0AB39UM86"/>
<dbReference type="InterPro" id="IPR000281">
    <property type="entry name" value="HTH_RpiR"/>
</dbReference>
<dbReference type="PROSITE" id="PS51071">
    <property type="entry name" value="HTH_RPIR"/>
    <property type="match status" value="1"/>
</dbReference>
<dbReference type="RefSeq" id="WP_369341138.1">
    <property type="nucleotide sequence ID" value="NZ_CP129675.1"/>
</dbReference>
<evidence type="ECO:0000256" key="4">
    <source>
        <dbReference type="SAM" id="MobiDB-lite"/>
    </source>
</evidence>
<dbReference type="EMBL" id="CP129683">
    <property type="protein sequence ID" value="XDS50166.1"/>
    <property type="molecule type" value="Genomic_DNA"/>
</dbReference>
<dbReference type="PANTHER" id="PTHR30514:SF18">
    <property type="entry name" value="RPIR-FAMILY TRANSCRIPTIONAL REGULATOR"/>
    <property type="match status" value="1"/>
</dbReference>
<keyword evidence="1" id="KW-0805">Transcription regulation</keyword>
<gene>
    <name evidence="8" type="ORF">QN062_07125</name>
    <name evidence="7" type="ORF">QN216_01325</name>
    <name evidence="6" type="ORF">QN217_09130</name>
</gene>
<dbReference type="InterPro" id="IPR001347">
    <property type="entry name" value="SIS_dom"/>
</dbReference>
<organism evidence="8">
    <name type="scientific">Bifidobacterium fermentum</name>
    <dbReference type="NCBI Taxonomy" id="3059035"/>
    <lineage>
        <taxon>Bacteria</taxon>
        <taxon>Bacillati</taxon>
        <taxon>Actinomycetota</taxon>
        <taxon>Actinomycetes</taxon>
        <taxon>Bifidobacteriales</taxon>
        <taxon>Bifidobacteriaceae</taxon>
        <taxon>Bifidobacterium</taxon>
    </lineage>
</organism>
<evidence type="ECO:0000313" key="6">
    <source>
        <dbReference type="EMBL" id="XDS46280.1"/>
    </source>
</evidence>
<evidence type="ECO:0000256" key="2">
    <source>
        <dbReference type="ARBA" id="ARBA00023125"/>
    </source>
</evidence>
<protein>
    <submittedName>
        <fullName evidence="8">MurR/RpiR family transcriptional regulator</fullName>
    </submittedName>
</protein>
<dbReference type="InterPro" id="IPR036388">
    <property type="entry name" value="WH-like_DNA-bd_sf"/>
</dbReference>
<accession>A0AB39UM86</accession>
<dbReference type="Gene3D" id="3.40.50.10490">
    <property type="entry name" value="Glucose-6-phosphate isomerase like protein, domain 1"/>
    <property type="match status" value="1"/>
</dbReference>